<feature type="coiled-coil region" evidence="1">
    <location>
        <begin position="255"/>
        <end position="289"/>
    </location>
</feature>
<evidence type="ECO:0000256" key="1">
    <source>
        <dbReference type="SAM" id="Coils"/>
    </source>
</evidence>
<evidence type="ECO:0000259" key="4">
    <source>
        <dbReference type="Pfam" id="PF25800"/>
    </source>
</evidence>
<reference evidence="5 6" key="1">
    <citation type="submission" date="2020-07" db="EMBL/GenBank/DDBJ databases">
        <title>Complete genome sequence of Chitinibacter sp. 2T18.</title>
        <authorList>
            <person name="Bae J.-W."/>
            <person name="Choi J.-W."/>
        </authorList>
    </citation>
    <scope>NUCLEOTIDE SEQUENCE [LARGE SCALE GENOMIC DNA]</scope>
    <source>
        <strain evidence="5 6">2T18</strain>
    </source>
</reference>
<gene>
    <name evidence="5" type="ORF">HQ393_13835</name>
</gene>
<evidence type="ECO:0000313" key="6">
    <source>
        <dbReference type="Proteomes" id="UP000509597"/>
    </source>
</evidence>
<evidence type="ECO:0000256" key="2">
    <source>
        <dbReference type="SAM" id="MobiDB-lite"/>
    </source>
</evidence>
<keyword evidence="3" id="KW-0472">Membrane</keyword>
<evidence type="ECO:0000256" key="3">
    <source>
        <dbReference type="SAM" id="Phobius"/>
    </source>
</evidence>
<dbReference type="Pfam" id="PF25800">
    <property type="entry name" value="FimV_N"/>
    <property type="match status" value="1"/>
</dbReference>
<keyword evidence="6" id="KW-1185">Reference proteome</keyword>
<dbReference type="KEGG" id="chiz:HQ393_13835"/>
<feature type="transmembrane region" description="Helical" evidence="3">
    <location>
        <begin position="344"/>
        <end position="365"/>
    </location>
</feature>
<accession>A0A7H9BPF7</accession>
<feature type="region of interest" description="Disordered" evidence="2">
    <location>
        <begin position="616"/>
        <end position="640"/>
    </location>
</feature>
<dbReference type="Proteomes" id="UP000509597">
    <property type="component" value="Chromosome"/>
</dbReference>
<name>A0A7H9BPF7_9NEIS</name>
<dbReference type="AlphaFoldDB" id="A0A7H9BPF7"/>
<keyword evidence="3" id="KW-0812">Transmembrane</keyword>
<dbReference type="RefSeq" id="WP_179355730.1">
    <property type="nucleotide sequence ID" value="NZ_CP058627.1"/>
</dbReference>
<dbReference type="InterPro" id="IPR057840">
    <property type="entry name" value="FimV_N"/>
</dbReference>
<feature type="domain" description="FimV N-terminal" evidence="4">
    <location>
        <begin position="28"/>
        <end position="126"/>
    </location>
</feature>
<proteinExistence type="predicted"/>
<keyword evidence="1" id="KW-0175">Coiled coil</keyword>
<evidence type="ECO:0000313" key="5">
    <source>
        <dbReference type="EMBL" id="QLG89234.1"/>
    </source>
</evidence>
<protein>
    <recommendedName>
        <fullName evidence="4">FimV N-terminal domain-containing protein</fullName>
    </recommendedName>
</protein>
<organism evidence="5 6">
    <name type="scientific">Chitinibacter bivalviorum</name>
    <dbReference type="NCBI Taxonomy" id="2739434"/>
    <lineage>
        <taxon>Bacteria</taxon>
        <taxon>Pseudomonadati</taxon>
        <taxon>Pseudomonadota</taxon>
        <taxon>Betaproteobacteria</taxon>
        <taxon>Neisseriales</taxon>
        <taxon>Chitinibacteraceae</taxon>
        <taxon>Chitinibacter</taxon>
    </lineage>
</organism>
<dbReference type="EMBL" id="CP058627">
    <property type="protein sequence ID" value="QLG89234.1"/>
    <property type="molecule type" value="Genomic_DNA"/>
</dbReference>
<sequence>MRANRINPSRFVISTSLLGLLISNAYALTLSEVELQSYVGQPFKAAIAYKLNAGETLTPECLSLSLPNNDLPSLGRASISLSVRNEQHGILYVTSEHAIGEPTVGFGVQINCNHLQLSRTYTAFLNIAPANEVKAPSNKELPSFTPKTADLPNRDPQLLTPKQPTTLAEIAKKYYPAHTPQYPRYLNKLISVNPDYTAETAIAAGTPISIPDRLRSTKKAPPPTPRLESGLLRLDGEPLAAKKPKPIEPNSPEYTRALEQKVAELNEIQQKMQLEISQLNLRLSQLNNLDANLPASAPLAQASTVSQVASEIAPKVITAPASAAITAAPVASDVITAHPDDRNISLWAGAIAAIAASLLGGWYVLRRRQTQNWQEEDLTQLQSRIAPSYDAPQTRFPHATQNTMMSMLHLGGSGTPQGIEVDEFVGNEMGRAQMLIAQGETMQAIDVLYHCIDEDPEDIERWLMLFRLFRQQGMKSEYANLAQSLKIIAHDEADWELVRNIGAKFDPENPLYARTPAPLYPPTPKSKSLEINLAAAGEPEIEMDLAPPLSPEASMLEMMSQASPIPPQYSALLKPETVEMDYAIELPSLDLPADPAGTEDAIASFEIEELDLSALDEQSDNSIDFTPLDSAETDVKKPNA</sequence>
<keyword evidence="3" id="KW-1133">Transmembrane helix</keyword>